<evidence type="ECO:0000313" key="2">
    <source>
        <dbReference type="EMBL" id="CAL5135333.1"/>
    </source>
</evidence>
<dbReference type="Proteomes" id="UP001497525">
    <property type="component" value="Unassembled WGS sequence"/>
</dbReference>
<proteinExistence type="predicted"/>
<feature type="compositionally biased region" description="Basic and acidic residues" evidence="1">
    <location>
        <begin position="8"/>
        <end position="30"/>
    </location>
</feature>
<feature type="region of interest" description="Disordered" evidence="1">
    <location>
        <begin position="382"/>
        <end position="411"/>
    </location>
</feature>
<feature type="compositionally biased region" description="Basic residues" evidence="1">
    <location>
        <begin position="60"/>
        <end position="69"/>
    </location>
</feature>
<protein>
    <submittedName>
        <fullName evidence="2">Uncharacterized protein</fullName>
    </submittedName>
</protein>
<feature type="compositionally biased region" description="Polar residues" evidence="1">
    <location>
        <begin position="48"/>
        <end position="59"/>
    </location>
</feature>
<organism evidence="2 3">
    <name type="scientific">Calicophoron daubneyi</name>
    <name type="common">Rumen fluke</name>
    <name type="synonym">Paramphistomum daubneyi</name>
    <dbReference type="NCBI Taxonomy" id="300641"/>
    <lineage>
        <taxon>Eukaryota</taxon>
        <taxon>Metazoa</taxon>
        <taxon>Spiralia</taxon>
        <taxon>Lophotrochozoa</taxon>
        <taxon>Platyhelminthes</taxon>
        <taxon>Trematoda</taxon>
        <taxon>Digenea</taxon>
        <taxon>Plagiorchiida</taxon>
        <taxon>Pronocephalata</taxon>
        <taxon>Paramphistomoidea</taxon>
        <taxon>Paramphistomidae</taxon>
        <taxon>Calicophoron</taxon>
    </lineage>
</organism>
<feature type="region of interest" description="Disordered" evidence="1">
    <location>
        <begin position="1"/>
        <end position="35"/>
    </location>
</feature>
<evidence type="ECO:0000313" key="3">
    <source>
        <dbReference type="Proteomes" id="UP001497525"/>
    </source>
</evidence>
<feature type="compositionally biased region" description="Basic and acidic residues" evidence="1">
    <location>
        <begin position="651"/>
        <end position="668"/>
    </location>
</feature>
<gene>
    <name evidence="2" type="ORF">CDAUBV1_LOCUS9491</name>
</gene>
<feature type="region of interest" description="Disordered" evidence="1">
    <location>
        <begin position="649"/>
        <end position="717"/>
    </location>
</feature>
<accession>A0AAV2TFS7</accession>
<feature type="compositionally biased region" description="Polar residues" evidence="1">
    <location>
        <begin position="382"/>
        <end position="396"/>
    </location>
</feature>
<sequence>MTDACRCPSDRPSREDSAQKEDFPRRDHYKSGSTSECELASAQLLTATTEPLNPISGNSHYHHRRKRIRISPLSRSVPKETVFQSGEHSLAFGSVVGLGHDGAKSLPNEMISSPNIDPLASPLNPLEEDSTNVLNLNRIDPELRMLICKYVRSEAILRCLELAGFTSPYVLACLDEVQIRHLEEFVGHACSLMNSTLARESFIGPIFAKYPGRFKLPSGAVCGLLLATAEIKRRYCDGSLLDSSCPDHGASRMEELTDMGCQTDISIPPGSNQNRLFAAQTMVLGTTHPVNTVLNVNCTSPKIQHSQNGSTDVPARNFGEHHPTKSTTATSNANVLAVDSISTVTSTTDTVAMMAAAFQAAAVAATSCSSYGQSGVKFDSSASATSENGLSTSGHLPNSAGPGGAFGTSLPSDTNTVMTSVQNAVRLVAAVSGCAVQNSTQPCPPVMSSTAPCCMFEEEVIDLERLKQHSSASAIRLASRQFVNAHLTRGRDFDMEMEVSITQEGLKRVTGIFYCHLCREKRERTSAVRFSIARNRYPVLSNVLSHLKTHFQYRGQVFTVGQSTYQNTNCLQKGSYMFGDSNVATGSSTSALTLNSSPGLAGLGLNAASYPDLTNSMLDLSHLNSSVIHLNSSGLSNNCSNQQSALALKSEQVDDRVSTAHIQQHQEDSTTSNNTSGSDARTNGLVPELNSSTGKTAKMPDTHNSLDINNHADQLVT</sequence>
<dbReference type="AlphaFoldDB" id="A0AAV2TFS7"/>
<feature type="compositionally biased region" description="Polar residues" evidence="1">
    <location>
        <begin position="702"/>
        <end position="717"/>
    </location>
</feature>
<dbReference type="EMBL" id="CAXLJL010000256">
    <property type="protein sequence ID" value="CAL5135333.1"/>
    <property type="molecule type" value="Genomic_DNA"/>
</dbReference>
<comment type="caution">
    <text evidence="2">The sequence shown here is derived from an EMBL/GenBank/DDBJ whole genome shotgun (WGS) entry which is preliminary data.</text>
</comment>
<name>A0AAV2TFS7_CALDB</name>
<evidence type="ECO:0000256" key="1">
    <source>
        <dbReference type="SAM" id="MobiDB-lite"/>
    </source>
</evidence>
<reference evidence="2" key="1">
    <citation type="submission" date="2024-06" db="EMBL/GenBank/DDBJ databases">
        <authorList>
            <person name="Liu X."/>
            <person name="Lenzi L."/>
            <person name="Haldenby T S."/>
            <person name="Uol C."/>
        </authorList>
    </citation>
    <scope>NUCLEOTIDE SEQUENCE</scope>
</reference>
<feature type="region of interest" description="Disordered" evidence="1">
    <location>
        <begin position="48"/>
        <end position="70"/>
    </location>
</feature>